<dbReference type="InterPro" id="IPR002909">
    <property type="entry name" value="IPT_dom"/>
</dbReference>
<dbReference type="InterPro" id="IPR011029">
    <property type="entry name" value="DEATH-like_dom_sf"/>
</dbReference>
<keyword evidence="5" id="KW-0010">Activator</keyword>
<proteinExistence type="evidence at transcript level"/>
<dbReference type="SUPFAM" id="SSF81296">
    <property type="entry name" value="E set domains"/>
    <property type="match status" value="1"/>
</dbReference>
<dbReference type="Pfam" id="PF00531">
    <property type="entry name" value="Death"/>
    <property type="match status" value="1"/>
</dbReference>
<evidence type="ECO:0000313" key="10">
    <source>
        <dbReference type="EMBL" id="AEO51739.1"/>
    </source>
</evidence>
<sequence length="945" mass="106186">MSTSSDHDMSDAFSSPMSFNIYSPPHSSPSQQVPQLATDLTELTCADNKRQFLRHAMKPFLRITEQPQNHFRFRYVSEMVGTHGCLLGKSYGSNKTKTHPTVELLNYRGKALIRCRLAQHNNPDEHPHKLLEDEQDRDMSYLVPDQGSYKVGFGGIGIIHTAKKDVAALLFKKFSEQCKNTNVNLKDLQVQCENMAKTINLNIVRLKFSAHDTVTGQEICEPVFSEPIHNMKSAATNDLKICRISRSSGSASGGEDVFILVEKVNKKNIMIRFFEMDENGERGWSSYGQFMQSDVHHQYAIVFRTPPYKNPETSVDVHVFIELVRPTDGRTSEPKEFRYKANQAYKQIKKRKTGSSYCSIGSSSSGSLKSGCDIPISVVNHQAEEIMERDPDPTSMYILPQVHNPTSPNQCDLGSALYSAPGSESSMSPMSSPMWSEPHSVMLPEPPIADLKLNSADFEQITATNNDPASYQIPEEVKSFLNEYMKSYGETVPEEKNSMEFIRSLLVADSGRPKLQQDAKAHFLTPRAREGFPKDEGELKKSKTEYPAFYKTEDGIEVKKIVKDLCEMIRNKKGFKKAEVRSRLERLFEIRLSNGDTFLHMALCSNQPSLEYIVKIIHSVKATHLLDCANDRQQTTLHIAVVNDMPKMVSLFVAKGSNPMLKDDEDLNVIHYAVKYKSCLEVLLDSIKKNDVPCDLNDYNGEKQSALHMAVVSGWADGARLLLSHGASYSVRDASGRTPLHLAAYDDQLPVLRTLLEFIPPSEIDVMDDAGNTALQIVCGGTTVRENSVEIARLLLEKKAYPLKHEDCNESAWRLVRKKPELRELMKAYVTSAECIDEDDIKSEPEDDFESADEGEYLETGLAELSAYSREVAALVDGAAAWRELARRLRLDALLDWCAAQPSPTLTLLKHLKESRDDISSKSLALILEDMGQIEAARVIRRYID</sequence>
<dbReference type="PROSITE" id="PS50297">
    <property type="entry name" value="ANK_REP_REGION"/>
    <property type="match status" value="2"/>
</dbReference>
<feature type="domain" description="RHD" evidence="9">
    <location>
        <begin position="56"/>
        <end position="235"/>
    </location>
</feature>
<evidence type="ECO:0000256" key="1">
    <source>
        <dbReference type="ARBA" id="ARBA00004123"/>
    </source>
</evidence>
<dbReference type="FunFam" id="2.60.40.10:FF:000046">
    <property type="entry name" value="Nuclear factor NF-kappa-B p105 subunit"/>
    <property type="match status" value="1"/>
</dbReference>
<dbReference type="GO" id="GO:0008063">
    <property type="term" value="P:Toll signaling pathway"/>
    <property type="evidence" value="ECO:0007669"/>
    <property type="project" value="UniProtKB-ARBA"/>
</dbReference>
<dbReference type="Pfam" id="PF16179">
    <property type="entry name" value="RHD_dimer"/>
    <property type="match status" value="1"/>
</dbReference>
<comment type="subcellular location">
    <subcellularLocation>
        <location evidence="1">Nucleus</location>
    </subcellularLocation>
</comment>
<dbReference type="PANTHER" id="PTHR24169">
    <property type="entry name" value="NUCLEAR FACTOR NF-KAPPA-B PROTEIN"/>
    <property type="match status" value="1"/>
</dbReference>
<dbReference type="EMBL" id="JN315690">
    <property type="protein sequence ID" value="AEO51739.1"/>
    <property type="molecule type" value="mRNA"/>
</dbReference>
<dbReference type="InterPro" id="IPR013783">
    <property type="entry name" value="Ig-like_fold"/>
</dbReference>
<dbReference type="Gene3D" id="2.60.40.340">
    <property type="entry name" value="Rel homology domain (RHD), DNA-binding domain"/>
    <property type="match status" value="1"/>
</dbReference>
<dbReference type="InterPro" id="IPR000488">
    <property type="entry name" value="Death_dom"/>
</dbReference>
<dbReference type="SUPFAM" id="SSF48403">
    <property type="entry name" value="Ankyrin repeat"/>
    <property type="match status" value="1"/>
</dbReference>
<dbReference type="GO" id="GO:0002225">
    <property type="term" value="P:positive regulation of antimicrobial peptide production"/>
    <property type="evidence" value="ECO:0007669"/>
    <property type="project" value="UniProtKB-ARBA"/>
</dbReference>
<dbReference type="Pfam" id="PF12796">
    <property type="entry name" value="Ank_2"/>
    <property type="match status" value="1"/>
</dbReference>
<dbReference type="OrthoDB" id="10254686at2759"/>
<dbReference type="SMART" id="SM00248">
    <property type="entry name" value="ANK"/>
    <property type="match status" value="6"/>
</dbReference>
<dbReference type="SUPFAM" id="SSF49417">
    <property type="entry name" value="p53-like transcription factors"/>
    <property type="match status" value="1"/>
</dbReference>
<name>G3LF45_HELAM</name>
<dbReference type="SUPFAM" id="SSF47986">
    <property type="entry name" value="DEATH domain"/>
    <property type="match status" value="1"/>
</dbReference>
<dbReference type="InterPro" id="IPR037059">
    <property type="entry name" value="RHD_DNA_bind_dom_sf"/>
</dbReference>
<dbReference type="GO" id="GO:0001228">
    <property type="term" value="F:DNA-binding transcription activator activity, RNA polymerase II-specific"/>
    <property type="evidence" value="ECO:0007669"/>
    <property type="project" value="UniProtKB-ARBA"/>
</dbReference>
<dbReference type="GO" id="GO:0000978">
    <property type="term" value="F:RNA polymerase II cis-regulatory region sequence-specific DNA binding"/>
    <property type="evidence" value="ECO:0007669"/>
    <property type="project" value="TreeGrafter"/>
</dbReference>
<dbReference type="InterPro" id="IPR000451">
    <property type="entry name" value="NFkB/Dor"/>
</dbReference>
<keyword evidence="4" id="KW-0238">DNA-binding</keyword>
<dbReference type="PROSITE" id="PS50254">
    <property type="entry name" value="REL_2"/>
    <property type="match status" value="1"/>
</dbReference>
<dbReference type="GO" id="GO:0005654">
    <property type="term" value="C:nucleoplasm"/>
    <property type="evidence" value="ECO:0007669"/>
    <property type="project" value="UniProtKB-ARBA"/>
</dbReference>
<dbReference type="InterPro" id="IPR002110">
    <property type="entry name" value="Ankyrin_rpt"/>
</dbReference>
<dbReference type="Gene3D" id="1.10.533.10">
    <property type="entry name" value="Death Domain, Fas"/>
    <property type="match status" value="1"/>
</dbReference>
<reference evidence="10" key="1">
    <citation type="submission" date="2011-07" db="EMBL/GenBank/DDBJ databases">
        <authorList>
            <person name="Zhang Y."/>
            <person name="Xu W.H."/>
        </authorList>
    </citation>
    <scope>NUCLEOTIDE SEQUENCE</scope>
</reference>
<evidence type="ECO:0000259" key="9">
    <source>
        <dbReference type="PROSITE" id="PS50254"/>
    </source>
</evidence>
<evidence type="ECO:0000256" key="4">
    <source>
        <dbReference type="ARBA" id="ARBA00023125"/>
    </source>
</evidence>
<keyword evidence="3 8" id="KW-0040">ANK repeat</keyword>
<keyword evidence="2" id="KW-0805">Transcription regulation</keyword>
<accession>G3LF45</accession>
<evidence type="ECO:0000256" key="3">
    <source>
        <dbReference type="ARBA" id="ARBA00023043"/>
    </source>
</evidence>
<organism evidence="10">
    <name type="scientific">Helicoverpa armigera</name>
    <name type="common">Cotton bollworm</name>
    <name type="synonym">Heliothis armigera</name>
    <dbReference type="NCBI Taxonomy" id="29058"/>
    <lineage>
        <taxon>Eukaryota</taxon>
        <taxon>Metazoa</taxon>
        <taxon>Ecdysozoa</taxon>
        <taxon>Arthropoda</taxon>
        <taxon>Hexapoda</taxon>
        <taxon>Insecta</taxon>
        <taxon>Pterygota</taxon>
        <taxon>Neoptera</taxon>
        <taxon>Endopterygota</taxon>
        <taxon>Lepidoptera</taxon>
        <taxon>Glossata</taxon>
        <taxon>Ditrysia</taxon>
        <taxon>Noctuoidea</taxon>
        <taxon>Noctuidae</taxon>
        <taxon>Heliothinae</taxon>
        <taxon>Helicoverpa</taxon>
    </lineage>
</organism>
<dbReference type="Pfam" id="PF00554">
    <property type="entry name" value="RHD_DNA_bind"/>
    <property type="match status" value="1"/>
</dbReference>
<dbReference type="GO" id="GO:0045087">
    <property type="term" value="P:innate immune response"/>
    <property type="evidence" value="ECO:0007669"/>
    <property type="project" value="UniProtKB-ARBA"/>
</dbReference>
<keyword evidence="6" id="KW-0804">Transcription</keyword>
<feature type="repeat" description="ANK" evidence="8">
    <location>
        <begin position="735"/>
        <end position="757"/>
    </location>
</feature>
<evidence type="ECO:0000256" key="5">
    <source>
        <dbReference type="ARBA" id="ARBA00023159"/>
    </source>
</evidence>
<evidence type="ECO:0000256" key="2">
    <source>
        <dbReference type="ARBA" id="ARBA00023015"/>
    </source>
</evidence>
<dbReference type="InterPro" id="IPR032397">
    <property type="entry name" value="RHD_dimer"/>
</dbReference>
<dbReference type="GO" id="GO:0005737">
    <property type="term" value="C:cytoplasm"/>
    <property type="evidence" value="ECO:0007669"/>
    <property type="project" value="InterPro"/>
</dbReference>
<dbReference type="InterPro" id="IPR011539">
    <property type="entry name" value="RHD_DNA_bind_dom"/>
</dbReference>
<dbReference type="SMART" id="SM00429">
    <property type="entry name" value="IPT"/>
    <property type="match status" value="1"/>
</dbReference>
<evidence type="ECO:0000256" key="7">
    <source>
        <dbReference type="ARBA" id="ARBA00023242"/>
    </source>
</evidence>
<dbReference type="GO" id="GO:0048935">
    <property type="term" value="P:peripheral nervous system neuron development"/>
    <property type="evidence" value="ECO:0007669"/>
    <property type="project" value="UniProtKB-ARBA"/>
</dbReference>
<dbReference type="AlphaFoldDB" id="G3LF45"/>
<dbReference type="PRINTS" id="PR00057">
    <property type="entry name" value="NFKBTNSCPFCT"/>
</dbReference>
<feature type="repeat" description="ANK" evidence="8">
    <location>
        <begin position="702"/>
        <end position="734"/>
    </location>
</feature>
<dbReference type="InterPro" id="IPR036770">
    <property type="entry name" value="Ankyrin_rpt-contain_sf"/>
</dbReference>
<keyword evidence="7" id="KW-0539">Nucleus</keyword>
<feature type="repeat" description="ANK" evidence="8">
    <location>
        <begin position="632"/>
        <end position="664"/>
    </location>
</feature>
<dbReference type="GO" id="GO:0007249">
    <property type="term" value="P:canonical NF-kappaB signal transduction"/>
    <property type="evidence" value="ECO:0007669"/>
    <property type="project" value="UniProtKB-ARBA"/>
</dbReference>
<dbReference type="Gene3D" id="2.60.40.10">
    <property type="entry name" value="Immunoglobulins"/>
    <property type="match status" value="1"/>
</dbReference>
<dbReference type="Gene3D" id="1.25.40.20">
    <property type="entry name" value="Ankyrin repeat-containing domain"/>
    <property type="match status" value="1"/>
</dbReference>
<protein>
    <submittedName>
        <fullName evidence="10">Relish</fullName>
    </submittedName>
</protein>
<dbReference type="InterPro" id="IPR008967">
    <property type="entry name" value="p53-like_TF_DNA-bd_sf"/>
</dbReference>
<evidence type="ECO:0000256" key="6">
    <source>
        <dbReference type="ARBA" id="ARBA00023163"/>
    </source>
</evidence>
<dbReference type="InterPro" id="IPR014756">
    <property type="entry name" value="Ig_E-set"/>
</dbReference>
<dbReference type="GO" id="GO:0035206">
    <property type="term" value="P:regulation of hemocyte proliferation"/>
    <property type="evidence" value="ECO:0007669"/>
    <property type="project" value="UniProtKB-ARBA"/>
</dbReference>
<dbReference type="PROSITE" id="PS50088">
    <property type="entry name" value="ANK_REPEAT"/>
    <property type="match status" value="3"/>
</dbReference>
<dbReference type="PANTHER" id="PTHR24169:SF28">
    <property type="entry name" value="NUCLEAR FACTOR NF-KAPPA-B P110 SUBUNIT"/>
    <property type="match status" value="1"/>
</dbReference>
<evidence type="ECO:0000256" key="8">
    <source>
        <dbReference type="PROSITE-ProRule" id="PRU00023"/>
    </source>
</evidence>